<dbReference type="VEuPathDB" id="VectorBase:LOC119176184"/>
<dbReference type="EMBL" id="JABSTU010006705">
    <property type="protein sequence ID" value="KAH7932414.1"/>
    <property type="molecule type" value="Genomic_DNA"/>
</dbReference>
<evidence type="ECO:0000313" key="2">
    <source>
        <dbReference type="Proteomes" id="UP000821866"/>
    </source>
</evidence>
<evidence type="ECO:0008006" key="3">
    <source>
        <dbReference type="Google" id="ProtNLM"/>
    </source>
</evidence>
<gene>
    <name evidence="1" type="ORF">HPB51_029301</name>
</gene>
<sequence>MIAATLCVEASRKPVFRYRFPLLQANDRLRERRFLEGFGAGRLECAAPPTKRAVWMREQCQDWWDRIVATNFNDNDWRENFRMSRHNFCHLVAAVAPFMSPCENYVRTPVPLDKRVAIALYKLASCGEYRIVANQFGVHKSTVKKFFYMFCQSATTHLAKEYVKLPSANEAKKIAERFEAKCHLPQIFGAIDGTHIPITAPKTGYRDFVNRKFWVSYNVQAVVDDGGLVFDVITDVFPPGCSNSAFVSSDNRGFLMRKDSKHRLLNWSAIASNQSSNAHRSTRVSAVDPVTLPIRDAASHPIRVLLGEMAEFFIASYDIILVVSASAQLYVELVRHLNYPIRIG</sequence>
<dbReference type="InterPro" id="IPR045249">
    <property type="entry name" value="HARBI1-like"/>
</dbReference>
<comment type="caution">
    <text evidence="1">The sequence shown here is derived from an EMBL/GenBank/DDBJ whole genome shotgun (WGS) entry which is preliminary data.</text>
</comment>
<name>A0A9J6CUY4_RHIMP</name>
<dbReference type="PANTHER" id="PTHR22930">
    <property type="match status" value="1"/>
</dbReference>
<proteinExistence type="predicted"/>
<dbReference type="AlphaFoldDB" id="A0A9J6CUY4"/>
<dbReference type="Proteomes" id="UP000821866">
    <property type="component" value="Unassembled WGS sequence"/>
</dbReference>
<organism evidence="1 2">
    <name type="scientific">Rhipicephalus microplus</name>
    <name type="common">Cattle tick</name>
    <name type="synonym">Boophilus microplus</name>
    <dbReference type="NCBI Taxonomy" id="6941"/>
    <lineage>
        <taxon>Eukaryota</taxon>
        <taxon>Metazoa</taxon>
        <taxon>Ecdysozoa</taxon>
        <taxon>Arthropoda</taxon>
        <taxon>Chelicerata</taxon>
        <taxon>Arachnida</taxon>
        <taxon>Acari</taxon>
        <taxon>Parasitiformes</taxon>
        <taxon>Ixodida</taxon>
        <taxon>Ixodoidea</taxon>
        <taxon>Ixodidae</taxon>
        <taxon>Rhipicephalinae</taxon>
        <taxon>Rhipicephalus</taxon>
        <taxon>Boophilus</taxon>
    </lineage>
</organism>
<dbReference type="PANTHER" id="PTHR22930:SF85">
    <property type="entry name" value="GH03217P-RELATED"/>
    <property type="match status" value="1"/>
</dbReference>
<accession>A0A9J6CUY4</accession>
<evidence type="ECO:0000313" key="1">
    <source>
        <dbReference type="EMBL" id="KAH7932414.1"/>
    </source>
</evidence>
<reference evidence="1" key="1">
    <citation type="journal article" date="2020" name="Cell">
        <title>Large-Scale Comparative Analyses of Tick Genomes Elucidate Their Genetic Diversity and Vector Capacities.</title>
        <authorList>
            <consortium name="Tick Genome and Microbiome Consortium (TIGMIC)"/>
            <person name="Jia N."/>
            <person name="Wang J."/>
            <person name="Shi W."/>
            <person name="Du L."/>
            <person name="Sun Y."/>
            <person name="Zhan W."/>
            <person name="Jiang J.F."/>
            <person name="Wang Q."/>
            <person name="Zhang B."/>
            <person name="Ji P."/>
            <person name="Bell-Sakyi L."/>
            <person name="Cui X.M."/>
            <person name="Yuan T.T."/>
            <person name="Jiang B.G."/>
            <person name="Yang W.F."/>
            <person name="Lam T.T."/>
            <person name="Chang Q.C."/>
            <person name="Ding S.J."/>
            <person name="Wang X.J."/>
            <person name="Zhu J.G."/>
            <person name="Ruan X.D."/>
            <person name="Zhao L."/>
            <person name="Wei J.T."/>
            <person name="Ye R.Z."/>
            <person name="Que T.C."/>
            <person name="Du C.H."/>
            <person name="Zhou Y.H."/>
            <person name="Cheng J.X."/>
            <person name="Dai P.F."/>
            <person name="Guo W.B."/>
            <person name="Han X.H."/>
            <person name="Huang E.J."/>
            <person name="Li L.F."/>
            <person name="Wei W."/>
            <person name="Gao Y.C."/>
            <person name="Liu J.Z."/>
            <person name="Shao H.Z."/>
            <person name="Wang X."/>
            <person name="Wang C.C."/>
            <person name="Yang T.C."/>
            <person name="Huo Q.B."/>
            <person name="Li W."/>
            <person name="Chen H.Y."/>
            <person name="Chen S.E."/>
            <person name="Zhou L.G."/>
            <person name="Ni X.B."/>
            <person name="Tian J.H."/>
            <person name="Sheng Y."/>
            <person name="Liu T."/>
            <person name="Pan Y.S."/>
            <person name="Xia L.Y."/>
            <person name="Li J."/>
            <person name="Zhao F."/>
            <person name="Cao W.C."/>
        </authorList>
    </citation>
    <scope>NUCLEOTIDE SEQUENCE</scope>
    <source>
        <strain evidence="1">Rmic-2018</strain>
    </source>
</reference>
<protein>
    <recommendedName>
        <fullName evidence="3">DDE Tnp4 domain-containing protein</fullName>
    </recommendedName>
</protein>
<reference evidence="1" key="2">
    <citation type="submission" date="2021-09" db="EMBL/GenBank/DDBJ databases">
        <authorList>
            <person name="Jia N."/>
            <person name="Wang J."/>
            <person name="Shi W."/>
            <person name="Du L."/>
            <person name="Sun Y."/>
            <person name="Zhan W."/>
            <person name="Jiang J."/>
            <person name="Wang Q."/>
            <person name="Zhang B."/>
            <person name="Ji P."/>
            <person name="Sakyi L.B."/>
            <person name="Cui X."/>
            <person name="Yuan T."/>
            <person name="Jiang B."/>
            <person name="Yang W."/>
            <person name="Lam T.T.-Y."/>
            <person name="Chang Q."/>
            <person name="Ding S."/>
            <person name="Wang X."/>
            <person name="Zhu J."/>
            <person name="Ruan X."/>
            <person name="Zhao L."/>
            <person name="Wei J."/>
            <person name="Que T."/>
            <person name="Du C."/>
            <person name="Cheng J."/>
            <person name="Dai P."/>
            <person name="Han X."/>
            <person name="Huang E."/>
            <person name="Gao Y."/>
            <person name="Liu J."/>
            <person name="Shao H."/>
            <person name="Ye R."/>
            <person name="Li L."/>
            <person name="Wei W."/>
            <person name="Wang X."/>
            <person name="Wang C."/>
            <person name="Huo Q."/>
            <person name="Li W."/>
            <person name="Guo W."/>
            <person name="Chen H."/>
            <person name="Chen S."/>
            <person name="Zhou L."/>
            <person name="Zhou L."/>
            <person name="Ni X."/>
            <person name="Tian J."/>
            <person name="Zhou Y."/>
            <person name="Sheng Y."/>
            <person name="Liu T."/>
            <person name="Pan Y."/>
            <person name="Xia L."/>
            <person name="Li J."/>
            <person name="Zhao F."/>
            <person name="Cao W."/>
        </authorList>
    </citation>
    <scope>NUCLEOTIDE SEQUENCE</scope>
    <source>
        <strain evidence="1">Rmic-2018</strain>
        <tissue evidence="1">Larvae</tissue>
    </source>
</reference>
<keyword evidence="2" id="KW-1185">Reference proteome</keyword>